<protein>
    <recommendedName>
        <fullName evidence="1">HTH merR-type domain-containing protein</fullName>
    </recommendedName>
</protein>
<feature type="domain" description="HTH merR-type" evidence="1">
    <location>
        <begin position="14"/>
        <end position="81"/>
    </location>
</feature>
<dbReference type="GO" id="GO:0006355">
    <property type="term" value="P:regulation of DNA-templated transcription"/>
    <property type="evidence" value="ECO:0007669"/>
    <property type="project" value="InterPro"/>
</dbReference>
<dbReference type="Gene3D" id="1.10.1660.10">
    <property type="match status" value="1"/>
</dbReference>
<reference evidence="2 3" key="1">
    <citation type="submission" date="2014-12" db="EMBL/GenBank/DDBJ databases">
        <title>Complete genome sequence of Streptomyces vietnamensis strain GIMV4.0001, a genetic manipulable producer of the benzoisochromanequinone antibiotic granaticin.</title>
        <authorList>
            <person name="Deng M.R."/>
            <person name="Guo J."/>
            <person name="Ma L.Y."/>
            <person name="Feng G.D."/>
            <person name="Mo C.Y."/>
            <person name="Zhu H.H."/>
        </authorList>
    </citation>
    <scope>NUCLEOTIDE SEQUENCE [LARGE SCALE GENOMIC DNA]</scope>
    <source>
        <strain evidence="3">GIMV4.0001</strain>
    </source>
</reference>
<dbReference type="Pfam" id="PF13591">
    <property type="entry name" value="MerR_2"/>
    <property type="match status" value="1"/>
</dbReference>
<gene>
    <name evidence="2" type="ORF">SVTN_34200</name>
</gene>
<accession>A0A0B5IKI7</accession>
<evidence type="ECO:0000313" key="2">
    <source>
        <dbReference type="EMBL" id="AJF70148.1"/>
    </source>
</evidence>
<dbReference type="EMBL" id="CP010407">
    <property type="protein sequence ID" value="AJF70148.1"/>
    <property type="molecule type" value="Genomic_DNA"/>
</dbReference>
<evidence type="ECO:0000259" key="1">
    <source>
        <dbReference type="SMART" id="SM00422"/>
    </source>
</evidence>
<dbReference type="SMART" id="SM00422">
    <property type="entry name" value="HTH_MERR"/>
    <property type="match status" value="1"/>
</dbReference>
<name>A0A0B5IKI7_9ACTN</name>
<evidence type="ECO:0000313" key="3">
    <source>
        <dbReference type="Proteomes" id="UP000031774"/>
    </source>
</evidence>
<dbReference type="SUPFAM" id="SSF46955">
    <property type="entry name" value="Putative DNA-binding domain"/>
    <property type="match status" value="1"/>
</dbReference>
<dbReference type="KEGG" id="svt:SVTN_34200"/>
<dbReference type="AlphaFoldDB" id="A0A0B5IKI7"/>
<dbReference type="InterPro" id="IPR000551">
    <property type="entry name" value="MerR-type_HTH_dom"/>
</dbReference>
<proteinExistence type="predicted"/>
<sequence length="104" mass="11197">MTAVHGAYPVGVGIDEFAGFTGLHPDLVRRYVTLGLLEPDTDRAGGLWFGTAHVTRVARIQRLRAGLGLNYAALAVVLDLLDRIEQLEAALAGRHPDIDATHGR</sequence>
<dbReference type="STRING" id="362257.SVTN_34200"/>
<dbReference type="HOGENOM" id="CLU_144710_0_0_11"/>
<dbReference type="Proteomes" id="UP000031774">
    <property type="component" value="Chromosome"/>
</dbReference>
<organism evidence="2 3">
    <name type="scientific">Streptomyces vietnamensis</name>
    <dbReference type="NCBI Taxonomy" id="362257"/>
    <lineage>
        <taxon>Bacteria</taxon>
        <taxon>Bacillati</taxon>
        <taxon>Actinomycetota</taxon>
        <taxon>Actinomycetes</taxon>
        <taxon>Kitasatosporales</taxon>
        <taxon>Streptomycetaceae</taxon>
        <taxon>Streptomyces</taxon>
    </lineage>
</organism>
<keyword evidence="3" id="KW-1185">Reference proteome</keyword>
<dbReference type="GO" id="GO:0003677">
    <property type="term" value="F:DNA binding"/>
    <property type="evidence" value="ECO:0007669"/>
    <property type="project" value="InterPro"/>
</dbReference>
<dbReference type="InterPro" id="IPR009061">
    <property type="entry name" value="DNA-bd_dom_put_sf"/>
</dbReference>